<name>A0A932VRC9_9BACT</name>
<sequence length="162" mass="17356">MSEDNKAVSRRFHEAIAKGSTHALQAEFAPNYVAHFPGIPVPLDAQGFNQLVNVFASGFPESHFDLDDVFEAGDKVVTRWTYRAVHSGEFQGIPPTGKQVAMTGITILRLAGGKISREHGRTQPVRPAATTRRCSPTAGAGAANSLARERGGGLTRACTRRG</sequence>
<dbReference type="Gene3D" id="3.10.450.50">
    <property type="match status" value="1"/>
</dbReference>
<dbReference type="Pfam" id="PF07366">
    <property type="entry name" value="SnoaL"/>
    <property type="match status" value="1"/>
</dbReference>
<gene>
    <name evidence="2" type="ORF">HY221_02270</name>
</gene>
<feature type="region of interest" description="Disordered" evidence="1">
    <location>
        <begin position="117"/>
        <end position="162"/>
    </location>
</feature>
<accession>A0A932VRC9</accession>
<dbReference type="SUPFAM" id="SSF54427">
    <property type="entry name" value="NTF2-like"/>
    <property type="match status" value="1"/>
</dbReference>
<dbReference type="InterPro" id="IPR032710">
    <property type="entry name" value="NTF2-like_dom_sf"/>
</dbReference>
<dbReference type="GO" id="GO:0030638">
    <property type="term" value="P:polyketide metabolic process"/>
    <property type="evidence" value="ECO:0007669"/>
    <property type="project" value="InterPro"/>
</dbReference>
<comment type="caution">
    <text evidence="2">The sequence shown here is derived from an EMBL/GenBank/DDBJ whole genome shotgun (WGS) entry which is preliminary data.</text>
</comment>
<dbReference type="PANTHER" id="PTHR38436">
    <property type="entry name" value="POLYKETIDE CYCLASE SNOAL-LIKE DOMAIN"/>
    <property type="match status" value="1"/>
</dbReference>
<evidence type="ECO:0000256" key="1">
    <source>
        <dbReference type="SAM" id="MobiDB-lite"/>
    </source>
</evidence>
<proteinExistence type="predicted"/>
<evidence type="ECO:0000313" key="3">
    <source>
        <dbReference type="Proteomes" id="UP000753196"/>
    </source>
</evidence>
<organism evidence="2 3">
    <name type="scientific">Candidatus Sungiibacteriota bacterium</name>
    <dbReference type="NCBI Taxonomy" id="2750080"/>
    <lineage>
        <taxon>Bacteria</taxon>
        <taxon>Candidatus Sungiibacteriota</taxon>
    </lineage>
</organism>
<protein>
    <submittedName>
        <fullName evidence="2">Ester cyclase</fullName>
    </submittedName>
</protein>
<dbReference type="InterPro" id="IPR009959">
    <property type="entry name" value="Cyclase_SnoaL-like"/>
</dbReference>
<dbReference type="AlphaFoldDB" id="A0A932VRC9"/>
<dbReference type="Proteomes" id="UP000753196">
    <property type="component" value="Unassembled WGS sequence"/>
</dbReference>
<dbReference type="EMBL" id="JACQCR010000054">
    <property type="protein sequence ID" value="MBI3631138.1"/>
    <property type="molecule type" value="Genomic_DNA"/>
</dbReference>
<dbReference type="PANTHER" id="PTHR38436:SF1">
    <property type="entry name" value="ESTER CYCLASE"/>
    <property type="match status" value="1"/>
</dbReference>
<evidence type="ECO:0000313" key="2">
    <source>
        <dbReference type="EMBL" id="MBI3631138.1"/>
    </source>
</evidence>
<reference evidence="2" key="1">
    <citation type="submission" date="2020-07" db="EMBL/GenBank/DDBJ databases">
        <title>Huge and variable diversity of episymbiotic CPR bacteria and DPANN archaea in groundwater ecosystems.</title>
        <authorList>
            <person name="He C.Y."/>
            <person name="Keren R."/>
            <person name="Whittaker M."/>
            <person name="Farag I.F."/>
            <person name="Doudna J."/>
            <person name="Cate J.H.D."/>
            <person name="Banfield J.F."/>
        </authorList>
    </citation>
    <scope>NUCLEOTIDE SEQUENCE</scope>
    <source>
        <strain evidence="2">NC_groundwater_973_Pr1_S-0.2um_54_13</strain>
    </source>
</reference>